<feature type="transmembrane region" description="Helical" evidence="1">
    <location>
        <begin position="12"/>
        <end position="36"/>
    </location>
</feature>
<feature type="transmembrane region" description="Helical" evidence="1">
    <location>
        <begin position="199"/>
        <end position="217"/>
    </location>
</feature>
<keyword evidence="4" id="KW-1185">Reference proteome</keyword>
<sequence length="230" mass="26133">MIKNTYQKLVKTLLLLFSETAVLFLLLFTALIVFLFTAKMVFIDERLEFDLYVFKLLSGHVNPTYTAIMLFFTQLGSSVVITTGNILLIAYFLFLKKRRWFALKVPAVSLSSLALMLSLKSLFNRPRPLSPLLYQELGLSFPSGHALSAVTFYGLIIYLISISSLTKQTKFFINSLLVFIIFMVGLSRIYLRVHYTSDVIAGFCAGILWLWLAVKILNGIEKFSRRELGG</sequence>
<dbReference type="AlphaFoldDB" id="A0A7K0FK21"/>
<dbReference type="PANTHER" id="PTHR14969:SF13">
    <property type="entry name" value="AT30094P"/>
    <property type="match status" value="1"/>
</dbReference>
<feature type="transmembrane region" description="Helical" evidence="1">
    <location>
        <begin position="65"/>
        <end position="94"/>
    </location>
</feature>
<keyword evidence="1" id="KW-1133">Transmembrane helix</keyword>
<reference evidence="3 4" key="1">
    <citation type="submission" date="2019-11" db="EMBL/GenBank/DDBJ databases">
        <authorList>
            <person name="Cheng Q."/>
            <person name="Yang Z."/>
        </authorList>
    </citation>
    <scope>NUCLEOTIDE SEQUENCE [LARGE SCALE GENOMIC DNA]</scope>
    <source>
        <strain evidence="3 4">HX-22-1</strain>
    </source>
</reference>
<dbReference type="InterPro" id="IPR036938">
    <property type="entry name" value="PAP2/HPO_sf"/>
</dbReference>
<gene>
    <name evidence="3" type="ORF">GJJ64_03865</name>
</gene>
<evidence type="ECO:0000313" key="4">
    <source>
        <dbReference type="Proteomes" id="UP000462931"/>
    </source>
</evidence>
<dbReference type="Pfam" id="PF01569">
    <property type="entry name" value="PAP2"/>
    <property type="match status" value="1"/>
</dbReference>
<feature type="transmembrane region" description="Helical" evidence="1">
    <location>
        <begin position="139"/>
        <end position="159"/>
    </location>
</feature>
<feature type="domain" description="Phosphatidic acid phosphatase type 2/haloperoxidase" evidence="2">
    <location>
        <begin position="101"/>
        <end position="214"/>
    </location>
</feature>
<dbReference type="Gene3D" id="1.20.144.10">
    <property type="entry name" value="Phosphatidic acid phosphatase type 2/haloperoxidase"/>
    <property type="match status" value="1"/>
</dbReference>
<keyword evidence="1" id="KW-0472">Membrane</keyword>
<protein>
    <submittedName>
        <fullName evidence="3">Phosphatase PAP2 family protein</fullName>
    </submittedName>
</protein>
<dbReference type="SUPFAM" id="SSF48317">
    <property type="entry name" value="Acid phosphatase/Vanadium-dependent haloperoxidase"/>
    <property type="match status" value="1"/>
</dbReference>
<dbReference type="EMBL" id="WKJI01000001">
    <property type="protein sequence ID" value="MRX46319.1"/>
    <property type="molecule type" value="Genomic_DNA"/>
</dbReference>
<organism evidence="3 4">
    <name type="scientific">Pedobacter puniceum</name>
    <dbReference type="NCBI Taxonomy" id="2666136"/>
    <lineage>
        <taxon>Bacteria</taxon>
        <taxon>Pseudomonadati</taxon>
        <taxon>Bacteroidota</taxon>
        <taxon>Sphingobacteriia</taxon>
        <taxon>Sphingobacteriales</taxon>
        <taxon>Sphingobacteriaceae</taxon>
        <taxon>Pedobacter</taxon>
    </lineage>
</organism>
<evidence type="ECO:0000313" key="3">
    <source>
        <dbReference type="EMBL" id="MRX46319.1"/>
    </source>
</evidence>
<dbReference type="InterPro" id="IPR000326">
    <property type="entry name" value="PAP2/HPO"/>
</dbReference>
<accession>A0A7K0FK21</accession>
<dbReference type="CDD" id="cd03392">
    <property type="entry name" value="PAP2_like_2"/>
    <property type="match status" value="1"/>
</dbReference>
<evidence type="ECO:0000256" key="1">
    <source>
        <dbReference type="SAM" id="Phobius"/>
    </source>
</evidence>
<comment type="caution">
    <text evidence="3">The sequence shown here is derived from an EMBL/GenBank/DDBJ whole genome shotgun (WGS) entry which is preliminary data.</text>
</comment>
<dbReference type="SMART" id="SM00014">
    <property type="entry name" value="acidPPc"/>
    <property type="match status" value="1"/>
</dbReference>
<dbReference type="RefSeq" id="WP_154286427.1">
    <property type="nucleotide sequence ID" value="NZ_WKJI01000001.1"/>
</dbReference>
<feature type="transmembrane region" description="Helical" evidence="1">
    <location>
        <begin position="101"/>
        <end position="119"/>
    </location>
</feature>
<keyword evidence="1" id="KW-0812">Transmembrane</keyword>
<dbReference type="PANTHER" id="PTHR14969">
    <property type="entry name" value="SPHINGOSINE-1-PHOSPHATE PHOSPHOHYDROLASE"/>
    <property type="match status" value="1"/>
</dbReference>
<proteinExistence type="predicted"/>
<feature type="transmembrane region" description="Helical" evidence="1">
    <location>
        <begin position="171"/>
        <end position="193"/>
    </location>
</feature>
<evidence type="ECO:0000259" key="2">
    <source>
        <dbReference type="SMART" id="SM00014"/>
    </source>
</evidence>
<dbReference type="Proteomes" id="UP000462931">
    <property type="component" value="Unassembled WGS sequence"/>
</dbReference>
<name>A0A7K0FK21_9SPHI</name>